<dbReference type="SMART" id="SM00028">
    <property type="entry name" value="TPR"/>
    <property type="match status" value="3"/>
</dbReference>
<organism evidence="2 3">
    <name type="scientific">Streptomyces canus</name>
    <dbReference type="NCBI Taxonomy" id="58343"/>
    <lineage>
        <taxon>Bacteria</taxon>
        <taxon>Bacillati</taxon>
        <taxon>Actinomycetota</taxon>
        <taxon>Actinomycetes</taxon>
        <taxon>Kitasatosporales</taxon>
        <taxon>Streptomycetaceae</taxon>
        <taxon>Streptomyces</taxon>
        <taxon>Streptomyces aurantiacus group</taxon>
    </lineage>
</organism>
<proteinExistence type="predicted"/>
<dbReference type="InterPro" id="IPR011990">
    <property type="entry name" value="TPR-like_helical_dom_sf"/>
</dbReference>
<dbReference type="PANTHER" id="PTHR47691">
    <property type="entry name" value="REGULATOR-RELATED"/>
    <property type="match status" value="1"/>
</dbReference>
<reference evidence="2" key="1">
    <citation type="submission" date="2023-07" db="EMBL/GenBank/DDBJ databases">
        <title>Comparative genomics of wheat-associated soil bacteria to identify genetic determinants of phenazine resistance.</title>
        <authorList>
            <person name="Mouncey N."/>
        </authorList>
    </citation>
    <scope>NUCLEOTIDE SEQUENCE</scope>
    <source>
        <strain evidence="2">V4I22</strain>
    </source>
</reference>
<evidence type="ECO:0000313" key="2">
    <source>
        <dbReference type="EMBL" id="MDQ0905312.1"/>
    </source>
</evidence>
<feature type="region of interest" description="Disordered" evidence="1">
    <location>
        <begin position="708"/>
        <end position="740"/>
    </location>
</feature>
<evidence type="ECO:0000256" key="1">
    <source>
        <dbReference type="SAM" id="MobiDB-lite"/>
    </source>
</evidence>
<dbReference type="AlphaFoldDB" id="A0AAW8F5A8"/>
<accession>A0AAW8F5A8</accession>
<dbReference type="Proteomes" id="UP001234216">
    <property type="component" value="Unassembled WGS sequence"/>
</dbReference>
<sequence length="1003" mass="107387">MPETSREDGEHEQNAAVTQLYGEPFDSGLALAEQHQLTADLTAACAVYEQLLTLAESLEDSPDVQFLRAHLLANIASVRLTATDLVAARDAVERSRALLDGIAAAPMGPRGRQLWLEMMLRTLLAEADLLRRTGRLDEALACLDEAALRLPGFDDPEGLRTAELGLNRVHLLIERSEWGAAEEQASALLSTTPATAVETIPRLLIALGLICASTGRFDSAEDYFARAEDALRAMGDTGELQSLLAHRAYTAMHRGDFDLAERLFAEASAFFERHRRYGDLAVCEQARAFLAGQRGDSTGADDLTAASLARFEQLGASVAAADTMLLGAQHAYDRGDIPEMKRLAQEARDVYQAREIHERCAQVDLMLARTLEDNLNRTDHGDHERKSVDSALSLALPAALALEAARYGFATAHARSQWLELADDAMRLVFRLAVRRQDQGLLFELVEHRCAGASLALDRTPSTPPTSPAGAAGEAGGTGESVSVFPSAAMKVYGQVDGPPTLGGVAADAAASAGLRVAPPPKVRMSQESGRVALQEYIAAAEFRYHRRIVDEEEVPFWITDDLTSRPVVQVRLADAGDLFMTWTWAGGARGFGTGRGPADEVDRAVRALAAALPGPGAAAEGMRHAFASGAMTDPHDEHVLARELTEAMWPEGLTAQIRQVSARAGRPLVRIQPSPRVAQVPWELLAVDAESDVRLIDLADVVTTAPTSLRRPDPAGRPAPDAEAAPDAGGGARPRPVAAPDTDIDTVVLVLDPRIPGFRADSPLGSVLGPPGSDPELLAFVQSRLDAGAVVPSVATPAEAFRRTDLDRDWLSGALRKGARRLMYVGHVSGAPVEGGQSEDGTLHLCCGPGTAGLAEAVRTHRPLSAKDLLLGTLPLRADGEPGARIWPAPPRVALIGCESGGDLRYAESFGLATAMLHNGAELVTATRWVLPTSFAFHRLAGLPESVRPLSAAVVAVDTTHEDQDPVARLGRWQREQLDHWRSDGRIEHSPLLWAAMTCIVV</sequence>
<dbReference type="RefSeq" id="WP_306972817.1">
    <property type="nucleotide sequence ID" value="NZ_JAUSZV010000005.1"/>
</dbReference>
<dbReference type="SUPFAM" id="SSF48452">
    <property type="entry name" value="TPR-like"/>
    <property type="match status" value="2"/>
</dbReference>
<dbReference type="EMBL" id="JAUSZV010000005">
    <property type="protein sequence ID" value="MDQ0905312.1"/>
    <property type="molecule type" value="Genomic_DNA"/>
</dbReference>
<dbReference type="Gene3D" id="1.25.40.10">
    <property type="entry name" value="Tetratricopeptide repeat domain"/>
    <property type="match status" value="2"/>
</dbReference>
<name>A0AAW8F5A8_9ACTN</name>
<feature type="region of interest" description="Disordered" evidence="1">
    <location>
        <begin position="456"/>
        <end position="478"/>
    </location>
</feature>
<feature type="compositionally biased region" description="Low complexity" evidence="1">
    <location>
        <begin position="717"/>
        <end position="740"/>
    </location>
</feature>
<dbReference type="PANTHER" id="PTHR47691:SF3">
    <property type="entry name" value="HTH-TYPE TRANSCRIPTIONAL REGULATOR RV0890C-RELATED"/>
    <property type="match status" value="1"/>
</dbReference>
<protein>
    <submittedName>
        <fullName evidence="2">Tetratricopeptide (TPR) repeat protein</fullName>
    </submittedName>
</protein>
<evidence type="ECO:0000313" key="3">
    <source>
        <dbReference type="Proteomes" id="UP001234216"/>
    </source>
</evidence>
<comment type="caution">
    <text evidence="2">The sequence shown here is derived from an EMBL/GenBank/DDBJ whole genome shotgun (WGS) entry which is preliminary data.</text>
</comment>
<gene>
    <name evidence="2" type="ORF">QFZ22_001297</name>
</gene>
<dbReference type="InterPro" id="IPR019734">
    <property type="entry name" value="TPR_rpt"/>
</dbReference>